<dbReference type="SUPFAM" id="SSF52058">
    <property type="entry name" value="L domain-like"/>
    <property type="match status" value="1"/>
</dbReference>
<name>A0A0M8ZS06_9HYME</name>
<sequence length="515" mass="57941">MYFSQFALMLNSSLAGSAAVQNLLKSILITGCDTKMLRGCKDPEIVGHKNTLSELNDLSEDLNLLGLHDSLELLTINFGLASDLFFNESMLIGVVELDISYIFFASDLFALSESMERRTRVFESELTDERADLFTEKSRESDLIGVLGLTERLDGFESGPIVSPELKDLLLSGVFGLFASDFSDNKKTTQNKVYRKEDTRWNVYNHLYVCLANGVLHSVAFEDVNAVQTIEDIELHLESLGIVDIAKDAFLEVSNSSALYIRDNQLSTISRHYFADLDQLTYLDLRNNSIAEIEDGAFAKLRSLETLLLDCNNITAFRAGTWKGLADLRELYATNNNVVLRRNVFRGLRHLETLALDCNEIAEVPIGTFNGLPHIDLLYLSRNKISSLHPEVFRGLGEVNELDLGRNRLRDVSGGIFRHLKNLNSLWLNGNQIDELKADTFAGLDNLLLLFLNSNELHSVDMSAFAKMRNVTIDPGFKVAGTTMNAIWKVQGRFRCNNVEYQLPYECAEIESRVY</sequence>
<evidence type="ECO:0000256" key="3">
    <source>
        <dbReference type="SAM" id="SignalP"/>
    </source>
</evidence>
<evidence type="ECO:0000256" key="1">
    <source>
        <dbReference type="ARBA" id="ARBA00022614"/>
    </source>
</evidence>
<dbReference type="InterPro" id="IPR001611">
    <property type="entry name" value="Leu-rich_rpt"/>
</dbReference>
<dbReference type="Gene3D" id="3.80.10.10">
    <property type="entry name" value="Ribonuclease Inhibitor"/>
    <property type="match status" value="2"/>
</dbReference>
<dbReference type="EMBL" id="KQ435878">
    <property type="protein sequence ID" value="KOX69935.1"/>
    <property type="molecule type" value="Genomic_DNA"/>
</dbReference>
<dbReference type="STRING" id="166423.A0A0M8ZS06"/>
<accession>A0A0M8ZS06</accession>
<dbReference type="PROSITE" id="PS51450">
    <property type="entry name" value="LRR"/>
    <property type="match status" value="2"/>
</dbReference>
<keyword evidence="5" id="KW-1185">Reference proteome</keyword>
<feature type="signal peptide" evidence="3">
    <location>
        <begin position="1"/>
        <end position="19"/>
    </location>
</feature>
<dbReference type="OrthoDB" id="546383at2759"/>
<dbReference type="SMART" id="SM00369">
    <property type="entry name" value="LRR_TYP"/>
    <property type="match status" value="8"/>
</dbReference>
<evidence type="ECO:0000313" key="4">
    <source>
        <dbReference type="EMBL" id="KOX69935.1"/>
    </source>
</evidence>
<feature type="chain" id="PRO_5005830817" evidence="3">
    <location>
        <begin position="20"/>
        <end position="515"/>
    </location>
</feature>
<proteinExistence type="predicted"/>
<dbReference type="Pfam" id="PF13855">
    <property type="entry name" value="LRR_8"/>
    <property type="match status" value="3"/>
</dbReference>
<dbReference type="Proteomes" id="UP000053105">
    <property type="component" value="Unassembled WGS sequence"/>
</dbReference>
<dbReference type="InterPro" id="IPR003591">
    <property type="entry name" value="Leu-rich_rpt_typical-subtyp"/>
</dbReference>
<evidence type="ECO:0000256" key="2">
    <source>
        <dbReference type="ARBA" id="ARBA00022737"/>
    </source>
</evidence>
<organism evidence="4 5">
    <name type="scientific">Melipona quadrifasciata</name>
    <dbReference type="NCBI Taxonomy" id="166423"/>
    <lineage>
        <taxon>Eukaryota</taxon>
        <taxon>Metazoa</taxon>
        <taxon>Ecdysozoa</taxon>
        <taxon>Arthropoda</taxon>
        <taxon>Hexapoda</taxon>
        <taxon>Insecta</taxon>
        <taxon>Pterygota</taxon>
        <taxon>Neoptera</taxon>
        <taxon>Endopterygota</taxon>
        <taxon>Hymenoptera</taxon>
        <taxon>Apocrita</taxon>
        <taxon>Aculeata</taxon>
        <taxon>Apoidea</taxon>
        <taxon>Anthophila</taxon>
        <taxon>Apidae</taxon>
        <taxon>Melipona</taxon>
    </lineage>
</organism>
<keyword evidence="2" id="KW-0677">Repeat</keyword>
<dbReference type="InterPro" id="IPR032675">
    <property type="entry name" value="LRR_dom_sf"/>
</dbReference>
<keyword evidence="3" id="KW-0732">Signal</keyword>
<keyword evidence="1" id="KW-0433">Leucine-rich repeat</keyword>
<reference evidence="4 5" key="1">
    <citation type="submission" date="2015-07" db="EMBL/GenBank/DDBJ databases">
        <title>The genome of Melipona quadrifasciata.</title>
        <authorList>
            <person name="Pan H."/>
            <person name="Kapheim K."/>
        </authorList>
    </citation>
    <scope>NUCLEOTIDE SEQUENCE [LARGE SCALE GENOMIC DNA]</scope>
    <source>
        <strain evidence="4">0111107301</strain>
        <tissue evidence="4">Whole body</tissue>
    </source>
</reference>
<protein>
    <submittedName>
        <fullName evidence="4">Leucine-rich repeat-containing protein 15</fullName>
    </submittedName>
</protein>
<dbReference type="PANTHER" id="PTHR45617">
    <property type="entry name" value="LEUCINE RICH REPEAT FAMILY PROTEIN"/>
    <property type="match status" value="1"/>
</dbReference>
<dbReference type="FunFam" id="3.80.10.10:FF:001164">
    <property type="entry name" value="GH01279p"/>
    <property type="match status" value="1"/>
</dbReference>
<gene>
    <name evidence="4" type="ORF">WN51_04449</name>
</gene>
<evidence type="ECO:0000313" key="5">
    <source>
        <dbReference type="Proteomes" id="UP000053105"/>
    </source>
</evidence>
<dbReference type="AlphaFoldDB" id="A0A0M8ZS06"/>